<dbReference type="AlphaFoldDB" id="A0AAD5WKW6"/>
<dbReference type="Proteomes" id="UP001196413">
    <property type="component" value="Unassembled WGS sequence"/>
</dbReference>
<comment type="caution">
    <text evidence="2">The sequence shown here is derived from an EMBL/GenBank/DDBJ whole genome shotgun (WGS) entry which is preliminary data.</text>
</comment>
<evidence type="ECO:0000256" key="1">
    <source>
        <dbReference type="SAM" id="MobiDB-lite"/>
    </source>
</evidence>
<accession>A0AAD5WKW6</accession>
<protein>
    <submittedName>
        <fullName evidence="2">Uncharacterized protein</fullName>
    </submittedName>
</protein>
<reference evidence="2" key="1">
    <citation type="submission" date="2021-06" db="EMBL/GenBank/DDBJ databases">
        <title>Parelaphostrongylus tenuis whole genome reference sequence.</title>
        <authorList>
            <person name="Garwood T.J."/>
            <person name="Larsen P.A."/>
            <person name="Fountain-Jones N.M."/>
            <person name="Garbe J.R."/>
            <person name="Macchietto M.G."/>
            <person name="Kania S.A."/>
            <person name="Gerhold R.W."/>
            <person name="Richards J.E."/>
            <person name="Wolf T.M."/>
        </authorList>
    </citation>
    <scope>NUCLEOTIDE SEQUENCE</scope>
    <source>
        <strain evidence="2">MNPRO001-30</strain>
        <tissue evidence="2">Meninges</tissue>
    </source>
</reference>
<evidence type="ECO:0000313" key="3">
    <source>
        <dbReference type="Proteomes" id="UP001196413"/>
    </source>
</evidence>
<dbReference type="EMBL" id="JAHQIW010007293">
    <property type="protein sequence ID" value="KAJ1373460.1"/>
    <property type="molecule type" value="Genomic_DNA"/>
</dbReference>
<organism evidence="2 3">
    <name type="scientific">Parelaphostrongylus tenuis</name>
    <name type="common">Meningeal worm</name>
    <dbReference type="NCBI Taxonomy" id="148309"/>
    <lineage>
        <taxon>Eukaryota</taxon>
        <taxon>Metazoa</taxon>
        <taxon>Ecdysozoa</taxon>
        <taxon>Nematoda</taxon>
        <taxon>Chromadorea</taxon>
        <taxon>Rhabditida</taxon>
        <taxon>Rhabditina</taxon>
        <taxon>Rhabditomorpha</taxon>
        <taxon>Strongyloidea</taxon>
        <taxon>Metastrongylidae</taxon>
        <taxon>Parelaphostrongylus</taxon>
    </lineage>
</organism>
<name>A0AAD5WKW6_PARTN</name>
<evidence type="ECO:0000313" key="2">
    <source>
        <dbReference type="EMBL" id="KAJ1373460.1"/>
    </source>
</evidence>
<feature type="region of interest" description="Disordered" evidence="1">
    <location>
        <begin position="249"/>
        <end position="278"/>
    </location>
</feature>
<sequence>MTSIRQTAVPLPINMYERSGDVESGRSASVAHAHVTGKLPSGCEHSSSSRVPPLSLQSTATVVSPRSRFIDGLKKRARLSSLNTPLPHGHEVLDMDIGFPPVCSPPPEVVAASNPDEDRRERFRRRTVSDAARTGLTFNGNGNNKRNSGVLVVFPSSSMAHSDSVHSAPPPTLGNHQSSSVLGAVGSKSFEGFLPATSRNGYNCGQSSPRHPLYVDTQLANTVGDKRRSPVASVVDFFRGRHCATSQSLTGLATPPSPTTTCLSARASASTDGGVPTSPLFSPVRGNSRLHLSRIYHPGMRSLDSGLDLSSPTIGHHALLIKEVPQCSFVPVSAHYLSLCLSRSLLKFIYLRSEIIPFSRPSRHYSIFAPLVAHKTVKACDDAVSSVFSTVAPLRCSHPFFSSLFNHTLFL</sequence>
<gene>
    <name evidence="2" type="ORF">KIN20_035861</name>
</gene>
<feature type="compositionally biased region" description="Polar residues" evidence="1">
    <location>
        <begin position="259"/>
        <end position="271"/>
    </location>
</feature>
<proteinExistence type="predicted"/>
<keyword evidence="3" id="KW-1185">Reference proteome</keyword>